<dbReference type="SUPFAM" id="SSF51215">
    <property type="entry name" value="Regulatory protein AraC"/>
    <property type="match status" value="1"/>
</dbReference>
<sequence>MKNSEKYLLHYLTANYSNTAKWGILCTTVGYQIVAPRCHYPLSIHPDNYNFKRYGRILHEYQFVYIVAGSGYFTSDSCATTKVSAGTIIMLFPGERHTYRPDANTGWTEYWVGFKGDGADEWIRNGYFSPSTPLLNIGISQSILELYTNILEVVEEERTGYAVFIASIICHMLGEVYYKSQCRINTSVLDKINLARIMMRKNLHTNKTAEAIATDLGVSYSWFRKAFKENIGISPAQYQLQLKLSKAKELLTNTDDSISEIAYQLGFDSVSHFSLFFKTKEGVTASEFKKYARPKY</sequence>
<dbReference type="PANTHER" id="PTHR43280:SF30">
    <property type="entry name" value="MMSAB OPERON REGULATORY PROTEIN"/>
    <property type="match status" value="1"/>
</dbReference>
<evidence type="ECO:0000313" key="11">
    <source>
        <dbReference type="Proteomes" id="UP000284689"/>
    </source>
</evidence>
<dbReference type="InterPro" id="IPR018060">
    <property type="entry name" value="HTH_AraC"/>
</dbReference>
<dbReference type="SMART" id="SM00342">
    <property type="entry name" value="HTH_ARAC"/>
    <property type="match status" value="1"/>
</dbReference>
<reference evidence="8" key="3">
    <citation type="submission" date="2022-08" db="EMBL/GenBank/DDBJ databases">
        <title>Genome Sequencing of Bacteroides fragilis Group Isolates with Nanopore Technology.</title>
        <authorList>
            <person name="Tisza M.J."/>
            <person name="Smith D."/>
            <person name="Dekker J.P."/>
        </authorList>
    </citation>
    <scope>NUCLEOTIDE SEQUENCE</scope>
    <source>
        <strain evidence="8">BFG-474</strain>
    </source>
</reference>
<dbReference type="Gene3D" id="2.60.120.280">
    <property type="entry name" value="Regulatory protein AraC"/>
    <property type="match status" value="1"/>
</dbReference>
<evidence type="ECO:0000313" key="5">
    <source>
        <dbReference type="EMBL" id="CUP36462.1"/>
    </source>
</evidence>
<dbReference type="InterPro" id="IPR018062">
    <property type="entry name" value="HTH_AraC-typ_CS"/>
</dbReference>
<evidence type="ECO:0000313" key="6">
    <source>
        <dbReference type="EMBL" id="RHD50651.1"/>
    </source>
</evidence>
<keyword evidence="3" id="KW-0804">Transcription</keyword>
<dbReference type="Pfam" id="PF12833">
    <property type="entry name" value="HTH_18"/>
    <property type="match status" value="1"/>
</dbReference>
<dbReference type="GO" id="GO:0043565">
    <property type="term" value="F:sequence-specific DNA binding"/>
    <property type="evidence" value="ECO:0007669"/>
    <property type="project" value="InterPro"/>
</dbReference>
<keyword evidence="2" id="KW-0238">DNA-binding</keyword>
<dbReference type="Proteomes" id="UP001060260">
    <property type="component" value="Chromosome"/>
</dbReference>
<dbReference type="EMBL" id="CP103166">
    <property type="protein sequence ID" value="UVQ96348.1"/>
    <property type="molecule type" value="Genomic_DNA"/>
</dbReference>
<dbReference type="EMBL" id="CZAI01000004">
    <property type="protein sequence ID" value="CUP36462.1"/>
    <property type="molecule type" value="Genomic_DNA"/>
</dbReference>
<dbReference type="RefSeq" id="WP_055171711.1">
    <property type="nucleotide sequence ID" value="NZ_CAXSLD010000029.1"/>
</dbReference>
<evidence type="ECO:0000256" key="2">
    <source>
        <dbReference type="ARBA" id="ARBA00023125"/>
    </source>
</evidence>
<evidence type="ECO:0000259" key="4">
    <source>
        <dbReference type="PROSITE" id="PS01124"/>
    </source>
</evidence>
<dbReference type="STRING" id="47678.ERS852494_02079"/>
<dbReference type="GO" id="GO:0003700">
    <property type="term" value="F:DNA-binding transcription factor activity"/>
    <property type="evidence" value="ECO:0007669"/>
    <property type="project" value="InterPro"/>
</dbReference>
<reference evidence="10 11" key="2">
    <citation type="submission" date="2018-08" db="EMBL/GenBank/DDBJ databases">
        <title>A genome reference for cultivated species of the human gut microbiota.</title>
        <authorList>
            <person name="Zou Y."/>
            <person name="Xue W."/>
            <person name="Luo G."/>
        </authorList>
    </citation>
    <scope>NUCLEOTIDE SEQUENCE [LARGE SCALE GENOMIC DNA]</scope>
    <source>
        <strain evidence="7 10">AM16-49B</strain>
        <strain evidence="6 11">AM31-16AC</strain>
    </source>
</reference>
<dbReference type="InterPro" id="IPR003313">
    <property type="entry name" value="AraC-bd"/>
</dbReference>
<protein>
    <submittedName>
        <fullName evidence="5">AraC family transcriptional regulator</fullName>
    </submittedName>
</protein>
<dbReference type="InterPro" id="IPR037923">
    <property type="entry name" value="HTH-like"/>
</dbReference>
<dbReference type="Gene3D" id="1.10.10.60">
    <property type="entry name" value="Homeodomain-like"/>
    <property type="match status" value="2"/>
</dbReference>
<evidence type="ECO:0000313" key="9">
    <source>
        <dbReference type="Proteomes" id="UP000095657"/>
    </source>
</evidence>
<gene>
    <name evidence="5" type="primary">rhaS_1</name>
    <name evidence="7" type="ORF">DW190_16370</name>
    <name evidence="6" type="ORF">DW794_06410</name>
    <name evidence="5" type="ORF">ERS852494_02079</name>
    <name evidence="8" type="ORF">NXW23_18905</name>
</gene>
<dbReference type="InterPro" id="IPR020449">
    <property type="entry name" value="Tscrpt_reg_AraC-type_HTH"/>
</dbReference>
<evidence type="ECO:0000256" key="3">
    <source>
        <dbReference type="ARBA" id="ARBA00023163"/>
    </source>
</evidence>
<dbReference type="Proteomes" id="UP000283512">
    <property type="component" value="Unassembled WGS sequence"/>
</dbReference>
<evidence type="ECO:0000313" key="8">
    <source>
        <dbReference type="EMBL" id="UVQ96348.1"/>
    </source>
</evidence>
<feature type="domain" description="HTH araC/xylS-type" evidence="4">
    <location>
        <begin position="193"/>
        <end position="291"/>
    </location>
</feature>
<dbReference type="SUPFAM" id="SSF46689">
    <property type="entry name" value="Homeodomain-like"/>
    <property type="match status" value="2"/>
</dbReference>
<dbReference type="AlphaFoldDB" id="A0A174MJB3"/>
<evidence type="ECO:0000313" key="7">
    <source>
        <dbReference type="EMBL" id="RHH87104.1"/>
    </source>
</evidence>
<dbReference type="EMBL" id="QSJD01000007">
    <property type="protein sequence ID" value="RHD50651.1"/>
    <property type="molecule type" value="Genomic_DNA"/>
</dbReference>
<dbReference type="PROSITE" id="PS01124">
    <property type="entry name" value="HTH_ARAC_FAMILY_2"/>
    <property type="match status" value="1"/>
</dbReference>
<organism evidence="5 9">
    <name type="scientific">Bacteroides caccae</name>
    <dbReference type="NCBI Taxonomy" id="47678"/>
    <lineage>
        <taxon>Bacteria</taxon>
        <taxon>Pseudomonadati</taxon>
        <taxon>Bacteroidota</taxon>
        <taxon>Bacteroidia</taxon>
        <taxon>Bacteroidales</taxon>
        <taxon>Bacteroidaceae</taxon>
        <taxon>Bacteroides</taxon>
    </lineage>
</organism>
<dbReference type="EMBL" id="QRKD01000020">
    <property type="protein sequence ID" value="RHH87104.1"/>
    <property type="molecule type" value="Genomic_DNA"/>
</dbReference>
<evidence type="ECO:0000256" key="1">
    <source>
        <dbReference type="ARBA" id="ARBA00023015"/>
    </source>
</evidence>
<proteinExistence type="predicted"/>
<name>A0A174MJB3_9BACE</name>
<dbReference type="PANTHER" id="PTHR43280">
    <property type="entry name" value="ARAC-FAMILY TRANSCRIPTIONAL REGULATOR"/>
    <property type="match status" value="1"/>
</dbReference>
<evidence type="ECO:0000313" key="10">
    <source>
        <dbReference type="Proteomes" id="UP000283512"/>
    </source>
</evidence>
<dbReference type="PROSITE" id="PS00041">
    <property type="entry name" value="HTH_ARAC_FAMILY_1"/>
    <property type="match status" value="1"/>
</dbReference>
<keyword evidence="1" id="KW-0805">Transcription regulation</keyword>
<dbReference type="Proteomes" id="UP000284689">
    <property type="component" value="Unassembled WGS sequence"/>
</dbReference>
<dbReference type="Proteomes" id="UP000095657">
    <property type="component" value="Unassembled WGS sequence"/>
</dbReference>
<reference evidence="5 9" key="1">
    <citation type="submission" date="2015-09" db="EMBL/GenBank/DDBJ databases">
        <authorList>
            <consortium name="Pathogen Informatics"/>
        </authorList>
    </citation>
    <scope>NUCLEOTIDE SEQUENCE [LARGE SCALE GENOMIC DNA]</scope>
    <source>
        <strain evidence="5 9">2789STDY5834880</strain>
    </source>
</reference>
<dbReference type="PRINTS" id="PR00032">
    <property type="entry name" value="HTHARAC"/>
</dbReference>
<dbReference type="Pfam" id="PF02311">
    <property type="entry name" value="AraC_binding"/>
    <property type="match status" value="1"/>
</dbReference>
<accession>A0A174MJB3</accession>
<dbReference type="InterPro" id="IPR009057">
    <property type="entry name" value="Homeodomain-like_sf"/>
</dbReference>